<organism evidence="2 4">
    <name type="scientific">Hyphomicrobium denitrificans (strain ATCC 51888 / DSM 1869 / NCIMB 11706 / TK 0415)</name>
    <dbReference type="NCBI Taxonomy" id="582899"/>
    <lineage>
        <taxon>Bacteria</taxon>
        <taxon>Pseudomonadati</taxon>
        <taxon>Pseudomonadota</taxon>
        <taxon>Alphaproteobacteria</taxon>
        <taxon>Hyphomicrobiales</taxon>
        <taxon>Hyphomicrobiaceae</taxon>
        <taxon>Hyphomicrobium</taxon>
    </lineage>
</organism>
<dbReference type="KEGG" id="hdn:Hden_0169"/>
<proteinExistence type="predicted"/>
<evidence type="ECO:0000313" key="2">
    <source>
        <dbReference type="EMBL" id="ADJ21996.1"/>
    </source>
</evidence>
<evidence type="ECO:0000313" key="4">
    <source>
        <dbReference type="Proteomes" id="UP000002033"/>
    </source>
</evidence>
<dbReference type="OrthoDB" id="7330655at2"/>
<dbReference type="KEGG" id="hdn:Hden_1588"/>
<dbReference type="HOGENOM" id="CLU_701650_0_0_5"/>
<dbReference type="RefSeq" id="WP_013214215.1">
    <property type="nucleotide sequence ID" value="NC_014313.1"/>
</dbReference>
<dbReference type="Proteomes" id="UP000002033">
    <property type="component" value="Chromosome"/>
</dbReference>
<dbReference type="EMBL" id="CP002083">
    <property type="protein sequence ID" value="ADJ21996.1"/>
    <property type="molecule type" value="Genomic_DNA"/>
</dbReference>
<accession>D8JQ75</accession>
<gene>
    <name evidence="2" type="ordered locus">Hden_0169</name>
    <name evidence="3" type="ordered locus">Hden_1588</name>
</gene>
<dbReference type="AlphaFoldDB" id="D8JQ75"/>
<reference evidence="4" key="2">
    <citation type="journal article" date="2011" name="J. Bacteriol.">
        <title>Genome sequences of eight morphologically diverse alphaproteobacteria.</title>
        <authorList>
            <consortium name="US DOE Joint Genome Institute"/>
            <person name="Brown P.J."/>
            <person name="Kysela D.T."/>
            <person name="Buechlein A."/>
            <person name="Hemmerich C."/>
            <person name="Brun Y.V."/>
        </authorList>
    </citation>
    <scope>NUCLEOTIDE SEQUENCE [LARGE SCALE GENOMIC DNA]</scope>
    <source>
        <strain evidence="4">ATCC 51888 / DSM 1869 / NCIB 11706 / TK 0415</strain>
    </source>
</reference>
<keyword evidence="4" id="KW-1185">Reference proteome</keyword>
<feature type="compositionally biased region" description="Low complexity" evidence="1">
    <location>
        <begin position="363"/>
        <end position="383"/>
    </location>
</feature>
<feature type="region of interest" description="Disordered" evidence="1">
    <location>
        <begin position="361"/>
        <end position="393"/>
    </location>
</feature>
<dbReference type="STRING" id="582899.Hden_0169"/>
<evidence type="ECO:0000256" key="1">
    <source>
        <dbReference type="SAM" id="MobiDB-lite"/>
    </source>
</evidence>
<name>D8JQ75_HYPDA</name>
<protein>
    <submittedName>
        <fullName evidence="2">Uncharacterized protein</fullName>
    </submittedName>
</protein>
<dbReference type="eggNOG" id="COG0741">
    <property type="taxonomic scope" value="Bacteria"/>
</dbReference>
<sequence length="393" mass="42202">MAYIPLPAYRTGQGINLEPVNAALDSIMQQNNQNRQFGLQQRASDRADQQFAFEQGQAKQAADRQNVELFGKRATAIDQAFPVGDPRRAQAYQNLISTHQKMFPGQALTGEELDPANGPKLMAAQAGMYLDPRDSQAKDLALQETRAKINKLNTEAANGGEAYGKTGAIFLNPDTGRYEAVQFGGRGQVKRTELGGLTPSRGTGEIDTGTGTQIIDKATGQPIRTVNKDVAGAASLREQGEAEGKAVADLPRQIDNAQLALDTIDAIRKHPGKQYGVGVYGVLPGIPGTQQRGFVNLVDQAKGQVFLQAFNSLRGGGQITEAEGSKATQALARMDRAQSQEDFDRALDDYSAIVQRGMDRARTQATRTPTTPGTVPAAPQAPANNGWTIKRVN</sequence>
<evidence type="ECO:0000313" key="3">
    <source>
        <dbReference type="EMBL" id="ADJ23396.1"/>
    </source>
</evidence>
<reference evidence="2" key="1">
    <citation type="submission" date="2010-06" db="EMBL/GenBank/DDBJ databases">
        <title>Complete sequence of Hyphomicrobium denitrificans ATCC 51888.</title>
        <authorList>
            <consortium name="US DOE Joint Genome Institute"/>
            <person name="Lucas S."/>
            <person name="Copeland A."/>
            <person name="Lapidus A."/>
            <person name="Cheng J.-F."/>
            <person name="Bruce D."/>
            <person name="Goodwin L."/>
            <person name="Pitluck S."/>
            <person name="Held B."/>
            <person name="Detter J.C."/>
            <person name="Han C."/>
            <person name="Tapia R."/>
            <person name="Land M."/>
            <person name="Hauser L."/>
            <person name="Kyrpides N."/>
            <person name="Ivanova N."/>
            <person name="Brown P.J.B."/>
            <person name="Brun Y.V."/>
            <person name="Woyke T."/>
        </authorList>
    </citation>
    <scope>NUCLEOTIDE SEQUENCE</scope>
    <source>
        <strain evidence="2">ATCC 51888</strain>
    </source>
</reference>
<dbReference type="EMBL" id="CP002083">
    <property type="protein sequence ID" value="ADJ23396.1"/>
    <property type="molecule type" value="Genomic_DNA"/>
</dbReference>